<dbReference type="Pfam" id="PF26345">
    <property type="entry name" value="ScoMcrA_N"/>
    <property type="match status" value="1"/>
</dbReference>
<gene>
    <name evidence="2" type="ORF">M2272_005694</name>
</gene>
<dbReference type="RefSeq" id="WP_280835590.1">
    <property type="nucleotide sequence ID" value="NZ_JARXVE010000014.1"/>
</dbReference>
<dbReference type="Proteomes" id="UP001160130">
    <property type="component" value="Unassembled WGS sequence"/>
</dbReference>
<reference evidence="2 3" key="1">
    <citation type="submission" date="2023-04" db="EMBL/GenBank/DDBJ databases">
        <title>Forest soil microbial communities from Buena Vista Peninsula, Colon Province, Panama.</title>
        <authorList>
            <person name="Bouskill N."/>
        </authorList>
    </citation>
    <scope>NUCLEOTIDE SEQUENCE [LARGE SCALE GENOMIC DNA]</scope>
    <source>
        <strain evidence="2 3">AC80</strain>
    </source>
</reference>
<accession>A0ABT6L7U6</accession>
<organism evidence="2 3">
    <name type="scientific">Mycolicibacterium frederiksbergense</name>
    <dbReference type="NCBI Taxonomy" id="117567"/>
    <lineage>
        <taxon>Bacteria</taxon>
        <taxon>Bacillati</taxon>
        <taxon>Actinomycetota</taxon>
        <taxon>Actinomycetes</taxon>
        <taxon>Mycobacteriales</taxon>
        <taxon>Mycobacteriaceae</taxon>
        <taxon>Mycolicibacterium</taxon>
    </lineage>
</organism>
<dbReference type="EMBL" id="JARXVE010000014">
    <property type="protein sequence ID" value="MDH6199027.1"/>
    <property type="molecule type" value="Genomic_DNA"/>
</dbReference>
<evidence type="ECO:0000313" key="3">
    <source>
        <dbReference type="Proteomes" id="UP001160130"/>
    </source>
</evidence>
<evidence type="ECO:0000313" key="2">
    <source>
        <dbReference type="EMBL" id="MDH6199027.1"/>
    </source>
</evidence>
<dbReference type="InterPro" id="IPR058807">
    <property type="entry name" value="ScoMcrA_N"/>
</dbReference>
<keyword evidence="3" id="KW-1185">Reference proteome</keyword>
<comment type="caution">
    <text evidence="2">The sequence shown here is derived from an EMBL/GenBank/DDBJ whole genome shotgun (WGS) entry which is preliminary data.</text>
</comment>
<proteinExistence type="predicted"/>
<protein>
    <recommendedName>
        <fullName evidence="1">ScoMcrA-like N-terminal head domain-containing protein</fullName>
    </recommendedName>
</protein>
<evidence type="ECO:0000259" key="1">
    <source>
        <dbReference type="Pfam" id="PF26345"/>
    </source>
</evidence>
<sequence length="107" mass="11200">MGLILDAPALACHTFRSQVDHDKRGNTEGSRRLSKWGLPVAKRDVPGEDVLTALAGFDALGQDAFLAKYGPGKATDYLLHYGGKEAGSKAILAAAYGIVPALCLSGD</sequence>
<feature type="domain" description="ScoMcrA-like N-terminal head" evidence="1">
    <location>
        <begin position="44"/>
        <end position="100"/>
    </location>
</feature>
<name>A0ABT6L7U6_9MYCO</name>